<feature type="transmembrane region" description="Helical" evidence="1">
    <location>
        <begin position="74"/>
        <end position="96"/>
    </location>
</feature>
<accession>A0A3P6EJY7</accession>
<keyword evidence="1" id="KW-0812">Transmembrane</keyword>
<keyword evidence="1" id="KW-1133">Transmembrane helix</keyword>
<reference evidence="2" key="1">
    <citation type="submission" date="2018-11" db="EMBL/GenBank/DDBJ databases">
        <authorList>
            <consortium name="Genoscope - CEA"/>
            <person name="William W."/>
        </authorList>
    </citation>
    <scope>NUCLEOTIDE SEQUENCE</scope>
</reference>
<dbReference type="EMBL" id="LR031875">
    <property type="protein sequence ID" value="VDD31579.1"/>
    <property type="molecule type" value="Genomic_DNA"/>
</dbReference>
<gene>
    <name evidence="2" type="ORF">BOLC9T56902H</name>
</gene>
<feature type="transmembrane region" description="Helical" evidence="1">
    <location>
        <begin position="32"/>
        <end position="54"/>
    </location>
</feature>
<evidence type="ECO:0000256" key="1">
    <source>
        <dbReference type="SAM" id="Phobius"/>
    </source>
</evidence>
<dbReference type="AlphaFoldDB" id="A0A3P6EJY7"/>
<protein>
    <recommendedName>
        <fullName evidence="3">PGG domain-containing protein</fullName>
    </recommendedName>
</protein>
<sequence>MASFEPRDHPQRNHLCRVSSFFRFTTTTKLNLRLLVTAISFFHAVVAVRVVVAIVFTARAELYHHPPQASSSHLLLLVVVLLTGVMASVIVVESFADPRESLRGQQW</sequence>
<evidence type="ECO:0008006" key="3">
    <source>
        <dbReference type="Google" id="ProtNLM"/>
    </source>
</evidence>
<name>A0A3P6EJY7_BRAOL</name>
<proteinExistence type="predicted"/>
<keyword evidence="1" id="KW-0472">Membrane</keyword>
<organism evidence="2">
    <name type="scientific">Brassica oleracea</name>
    <name type="common">Wild cabbage</name>
    <dbReference type="NCBI Taxonomy" id="3712"/>
    <lineage>
        <taxon>Eukaryota</taxon>
        <taxon>Viridiplantae</taxon>
        <taxon>Streptophyta</taxon>
        <taxon>Embryophyta</taxon>
        <taxon>Tracheophyta</taxon>
        <taxon>Spermatophyta</taxon>
        <taxon>Magnoliopsida</taxon>
        <taxon>eudicotyledons</taxon>
        <taxon>Gunneridae</taxon>
        <taxon>Pentapetalae</taxon>
        <taxon>rosids</taxon>
        <taxon>malvids</taxon>
        <taxon>Brassicales</taxon>
        <taxon>Brassicaceae</taxon>
        <taxon>Brassiceae</taxon>
        <taxon>Brassica</taxon>
    </lineage>
</organism>
<evidence type="ECO:0000313" key="2">
    <source>
        <dbReference type="EMBL" id="VDD31579.1"/>
    </source>
</evidence>